<dbReference type="PANTHER" id="PTHR43537">
    <property type="entry name" value="TRANSCRIPTIONAL REGULATOR, GNTR FAMILY"/>
    <property type="match status" value="1"/>
</dbReference>
<dbReference type="GO" id="GO:0003677">
    <property type="term" value="F:DNA binding"/>
    <property type="evidence" value="ECO:0007669"/>
    <property type="project" value="UniProtKB-KW"/>
</dbReference>
<dbReference type="Pfam" id="PF00392">
    <property type="entry name" value="GntR"/>
    <property type="match status" value="1"/>
</dbReference>
<keyword evidence="6" id="KW-1185">Reference proteome</keyword>
<dbReference type="SMART" id="SM00345">
    <property type="entry name" value="HTH_GNTR"/>
    <property type="match status" value="1"/>
</dbReference>
<evidence type="ECO:0000313" key="6">
    <source>
        <dbReference type="Proteomes" id="UP000608530"/>
    </source>
</evidence>
<evidence type="ECO:0000256" key="3">
    <source>
        <dbReference type="ARBA" id="ARBA00023163"/>
    </source>
</evidence>
<organism evidence="5 6">
    <name type="scientific">Leucobacter chromiisoli</name>
    <dbReference type="NCBI Taxonomy" id="2796471"/>
    <lineage>
        <taxon>Bacteria</taxon>
        <taxon>Bacillati</taxon>
        <taxon>Actinomycetota</taxon>
        <taxon>Actinomycetes</taxon>
        <taxon>Micrococcales</taxon>
        <taxon>Microbacteriaceae</taxon>
        <taxon>Leucobacter</taxon>
    </lineage>
</organism>
<dbReference type="Gene3D" id="1.20.120.530">
    <property type="entry name" value="GntR ligand-binding domain-like"/>
    <property type="match status" value="1"/>
</dbReference>
<dbReference type="InterPro" id="IPR008920">
    <property type="entry name" value="TF_FadR/GntR_C"/>
</dbReference>
<dbReference type="PROSITE" id="PS50949">
    <property type="entry name" value="HTH_GNTR"/>
    <property type="match status" value="1"/>
</dbReference>
<dbReference type="InterPro" id="IPR036390">
    <property type="entry name" value="WH_DNA-bd_sf"/>
</dbReference>
<dbReference type="AlphaFoldDB" id="A0A934QBK5"/>
<evidence type="ECO:0000256" key="1">
    <source>
        <dbReference type="ARBA" id="ARBA00023015"/>
    </source>
</evidence>
<evidence type="ECO:0000259" key="4">
    <source>
        <dbReference type="PROSITE" id="PS50949"/>
    </source>
</evidence>
<protein>
    <submittedName>
        <fullName evidence="5">GntR family transcriptional regulator</fullName>
    </submittedName>
</protein>
<dbReference type="RefSeq" id="WP_200116437.1">
    <property type="nucleotide sequence ID" value="NZ_JAEHOH010000025.1"/>
</dbReference>
<comment type="caution">
    <text evidence="5">The sequence shown here is derived from an EMBL/GenBank/DDBJ whole genome shotgun (WGS) entry which is preliminary data.</text>
</comment>
<evidence type="ECO:0000313" key="5">
    <source>
        <dbReference type="EMBL" id="MBK0420297.1"/>
    </source>
</evidence>
<dbReference type="InterPro" id="IPR000524">
    <property type="entry name" value="Tscrpt_reg_HTH_GntR"/>
</dbReference>
<dbReference type="EMBL" id="JAEHOH010000025">
    <property type="protein sequence ID" value="MBK0420297.1"/>
    <property type="molecule type" value="Genomic_DNA"/>
</dbReference>
<dbReference type="SUPFAM" id="SSF48008">
    <property type="entry name" value="GntR ligand-binding domain-like"/>
    <property type="match status" value="1"/>
</dbReference>
<dbReference type="Proteomes" id="UP000608530">
    <property type="component" value="Unassembled WGS sequence"/>
</dbReference>
<dbReference type="Gene3D" id="1.10.10.10">
    <property type="entry name" value="Winged helix-like DNA-binding domain superfamily/Winged helix DNA-binding domain"/>
    <property type="match status" value="1"/>
</dbReference>
<accession>A0A934QBK5</accession>
<dbReference type="InterPro" id="IPR036388">
    <property type="entry name" value="WH-like_DNA-bd_sf"/>
</dbReference>
<feature type="domain" description="HTH gntR-type" evidence="4">
    <location>
        <begin position="8"/>
        <end position="75"/>
    </location>
</feature>
<dbReference type="SMART" id="SM00895">
    <property type="entry name" value="FCD"/>
    <property type="match status" value="1"/>
</dbReference>
<name>A0A934QBK5_9MICO</name>
<dbReference type="CDD" id="cd07377">
    <property type="entry name" value="WHTH_GntR"/>
    <property type="match status" value="1"/>
</dbReference>
<evidence type="ECO:0000256" key="2">
    <source>
        <dbReference type="ARBA" id="ARBA00023125"/>
    </source>
</evidence>
<keyword evidence="3" id="KW-0804">Transcription</keyword>
<gene>
    <name evidence="5" type="ORF">JD276_14785</name>
</gene>
<dbReference type="Pfam" id="PF07729">
    <property type="entry name" value="FCD"/>
    <property type="match status" value="1"/>
</dbReference>
<keyword evidence="2" id="KW-0238">DNA-binding</keyword>
<keyword evidence="1" id="KW-0805">Transcription regulation</keyword>
<dbReference type="GO" id="GO:0003700">
    <property type="term" value="F:DNA-binding transcription factor activity"/>
    <property type="evidence" value="ECO:0007669"/>
    <property type="project" value="InterPro"/>
</dbReference>
<proteinExistence type="predicted"/>
<dbReference type="InterPro" id="IPR011711">
    <property type="entry name" value="GntR_C"/>
</dbReference>
<reference evidence="5" key="1">
    <citation type="submission" date="2020-12" db="EMBL/GenBank/DDBJ databases">
        <title>Leucobacter sp. CAS1, isolated from Chromium sludge.</title>
        <authorList>
            <person name="Xu Z."/>
        </authorList>
    </citation>
    <scope>NUCLEOTIDE SEQUENCE</scope>
    <source>
        <strain evidence="5">CSA1</strain>
    </source>
</reference>
<dbReference type="PANTHER" id="PTHR43537:SF20">
    <property type="entry name" value="HTH-TYPE TRANSCRIPTIONAL REPRESSOR GLAR"/>
    <property type="match status" value="1"/>
</dbReference>
<sequence>MTARADSLTLTEFVRTSLRADILSGKIGRGEPLRLEALMARFDVSRAVVREVLIRLVEENLVVANPNRGFRVIDITAEGLVDLIKLRVLVESEAMKLSIEQGDTEWEAGIIAAHHVLERAEVSESSAWWGESEAWVRAHISFHEALTAACGSPRMLSLVNRLRKESAIYYQVRVPAGSPAAEDIADRDIAAEHSELMHLAIARDGEGAVELFQHETWTTAKVLLQVLESEG</sequence>
<dbReference type="SUPFAM" id="SSF46785">
    <property type="entry name" value="Winged helix' DNA-binding domain"/>
    <property type="match status" value="1"/>
</dbReference>